<name>A0A2S7K9P4_9PROT</name>
<feature type="domain" description="Nucleotidyltransferase-like" evidence="1">
    <location>
        <begin position="10"/>
        <end position="73"/>
    </location>
</feature>
<evidence type="ECO:0000313" key="3">
    <source>
        <dbReference type="Proteomes" id="UP000239504"/>
    </source>
</evidence>
<accession>A0A2S7K9P4</accession>
<dbReference type="Proteomes" id="UP000239504">
    <property type="component" value="Unassembled WGS sequence"/>
</dbReference>
<evidence type="ECO:0000313" key="2">
    <source>
        <dbReference type="EMBL" id="PQA89208.1"/>
    </source>
</evidence>
<dbReference type="Pfam" id="PF12281">
    <property type="entry name" value="NTP_transf_8"/>
    <property type="match status" value="1"/>
</dbReference>
<keyword evidence="3" id="KW-1185">Reference proteome</keyword>
<organism evidence="2 3">
    <name type="scientific">Hyphococcus luteus</name>
    <dbReference type="NCBI Taxonomy" id="2058213"/>
    <lineage>
        <taxon>Bacteria</taxon>
        <taxon>Pseudomonadati</taxon>
        <taxon>Pseudomonadota</taxon>
        <taxon>Alphaproteobacteria</taxon>
        <taxon>Parvularculales</taxon>
        <taxon>Parvularculaceae</taxon>
        <taxon>Hyphococcus</taxon>
    </lineage>
</organism>
<evidence type="ECO:0000259" key="1">
    <source>
        <dbReference type="Pfam" id="PF12281"/>
    </source>
</evidence>
<reference evidence="2 3" key="1">
    <citation type="submission" date="2017-12" db="EMBL/GenBank/DDBJ databases">
        <authorList>
            <person name="Hurst M.R.H."/>
        </authorList>
    </citation>
    <scope>NUCLEOTIDE SEQUENCE [LARGE SCALE GENOMIC DNA]</scope>
    <source>
        <strain evidence="2 3">SY-3-19</strain>
    </source>
</reference>
<dbReference type="InterPro" id="IPR058575">
    <property type="entry name" value="NTP_transf_8_dom"/>
</dbReference>
<proteinExistence type="predicted"/>
<dbReference type="AlphaFoldDB" id="A0A2S7K9P4"/>
<dbReference type="EMBL" id="PJCH01000003">
    <property type="protein sequence ID" value="PQA89208.1"/>
    <property type="molecule type" value="Genomic_DNA"/>
</dbReference>
<comment type="caution">
    <text evidence="2">The sequence shown here is derived from an EMBL/GenBank/DDBJ whole genome shotgun (WGS) entry which is preliminary data.</text>
</comment>
<gene>
    <name evidence="2" type="ORF">CW354_04520</name>
</gene>
<protein>
    <recommendedName>
        <fullName evidence="1">Nucleotidyltransferase-like domain-containing protein</fullName>
    </recommendedName>
</protein>
<sequence>MLESIFPHYGVAVAIDDALDATFLDILREVDKRFSPVPHISSQTAATTYARPGGYRVDVLTTNRGKDRGAPRHAAQP</sequence>
<dbReference type="OrthoDB" id="5469612at2"/>